<keyword evidence="2" id="KW-1185">Reference proteome</keyword>
<dbReference type="OrthoDB" id="3267419at2759"/>
<accession>A0A4Y9ZXZ7</accession>
<name>A0A4Y9ZXZ7_9AGAM</name>
<evidence type="ECO:0000313" key="2">
    <source>
        <dbReference type="Proteomes" id="UP000298061"/>
    </source>
</evidence>
<evidence type="ECO:0000313" key="1">
    <source>
        <dbReference type="EMBL" id="TFY78947.1"/>
    </source>
</evidence>
<organism evidence="1 2">
    <name type="scientific">Hericium alpestre</name>
    <dbReference type="NCBI Taxonomy" id="135208"/>
    <lineage>
        <taxon>Eukaryota</taxon>
        <taxon>Fungi</taxon>
        <taxon>Dikarya</taxon>
        <taxon>Basidiomycota</taxon>
        <taxon>Agaricomycotina</taxon>
        <taxon>Agaricomycetes</taxon>
        <taxon>Russulales</taxon>
        <taxon>Hericiaceae</taxon>
        <taxon>Hericium</taxon>
    </lineage>
</organism>
<protein>
    <submittedName>
        <fullName evidence="1">Uncharacterized protein</fullName>
    </submittedName>
</protein>
<dbReference type="AlphaFoldDB" id="A0A4Y9ZXZ7"/>
<gene>
    <name evidence="1" type="ORF">EWM64_g5068</name>
</gene>
<dbReference type="EMBL" id="SFCI01000587">
    <property type="protein sequence ID" value="TFY78947.1"/>
    <property type="molecule type" value="Genomic_DNA"/>
</dbReference>
<sequence length="275" mass="30935">MTDYASGVRTPYIDLARRLFEDLREDPAFRGISAKKTYLFCLDIALVALGVRLGFLLDEFTIPNAVDVFLQLLTRLRQNEFLFVIHVYEPSSAQSFFVHVGLLERVVLDFDEEPVDEEEYYHFVLLSNPPVLSPVIPGAVLPLLRSIFEAVTQTPEPSVTIRQEHTQQEIIPLAALLLEYPVAYVPISPEQSIFLPGVQLDVYTCMVGMPGDGDAPHPLLKFSCPTLIGTQHLQLSPPAMRLRLEQRFEPRTLILGAGHVLTVTHHIETHDRVGL</sequence>
<comment type="caution">
    <text evidence="1">The sequence shown here is derived from an EMBL/GenBank/DDBJ whole genome shotgun (WGS) entry which is preliminary data.</text>
</comment>
<dbReference type="Proteomes" id="UP000298061">
    <property type="component" value="Unassembled WGS sequence"/>
</dbReference>
<reference evidence="1 2" key="1">
    <citation type="submission" date="2019-02" db="EMBL/GenBank/DDBJ databases">
        <title>Genome sequencing of the rare red list fungi Hericium alpestre (H. flagellum).</title>
        <authorList>
            <person name="Buettner E."/>
            <person name="Kellner H."/>
        </authorList>
    </citation>
    <scope>NUCLEOTIDE SEQUENCE [LARGE SCALE GENOMIC DNA]</scope>
    <source>
        <strain evidence="1 2">DSM 108284</strain>
    </source>
</reference>
<proteinExistence type="predicted"/>